<name>A0A089P5A2_9HYPH</name>
<evidence type="ECO:0000256" key="1">
    <source>
        <dbReference type="ARBA" id="ARBA00005417"/>
    </source>
</evidence>
<dbReference type="GO" id="GO:0005524">
    <property type="term" value="F:ATP binding"/>
    <property type="evidence" value="ECO:0007669"/>
    <property type="project" value="UniProtKB-KW"/>
</dbReference>
<dbReference type="KEGG" id="mor:MOC_5483"/>
<evidence type="ECO:0000259" key="6">
    <source>
        <dbReference type="PROSITE" id="PS50893"/>
    </source>
</evidence>
<dbReference type="SMART" id="SM00382">
    <property type="entry name" value="AAA"/>
    <property type="match status" value="1"/>
</dbReference>
<accession>A0A089P5A2</accession>
<dbReference type="InterPro" id="IPR003593">
    <property type="entry name" value="AAA+_ATPase"/>
</dbReference>
<gene>
    <name evidence="7" type="ORF">MOC_5483</name>
</gene>
<dbReference type="InterPro" id="IPR017871">
    <property type="entry name" value="ABC_transporter-like_CS"/>
</dbReference>
<dbReference type="GO" id="GO:0015807">
    <property type="term" value="P:L-amino acid transport"/>
    <property type="evidence" value="ECO:0007669"/>
    <property type="project" value="TreeGrafter"/>
</dbReference>
<dbReference type="SUPFAM" id="SSF52540">
    <property type="entry name" value="P-loop containing nucleoside triphosphate hydrolases"/>
    <property type="match status" value="1"/>
</dbReference>
<keyword evidence="3" id="KW-0547">Nucleotide-binding</keyword>
<dbReference type="GO" id="GO:0015658">
    <property type="term" value="F:branched-chain amino acid transmembrane transporter activity"/>
    <property type="evidence" value="ECO:0007669"/>
    <property type="project" value="TreeGrafter"/>
</dbReference>
<dbReference type="EMBL" id="CP003811">
    <property type="protein sequence ID" value="AIQ93238.1"/>
    <property type="molecule type" value="Genomic_DNA"/>
</dbReference>
<keyword evidence="4 7" id="KW-0067">ATP-binding</keyword>
<dbReference type="HOGENOM" id="CLU_000604_1_2_5"/>
<evidence type="ECO:0000256" key="3">
    <source>
        <dbReference type="ARBA" id="ARBA00022741"/>
    </source>
</evidence>
<dbReference type="Gene3D" id="3.40.50.300">
    <property type="entry name" value="P-loop containing nucleotide triphosphate hydrolases"/>
    <property type="match status" value="1"/>
</dbReference>
<dbReference type="Proteomes" id="UP000029492">
    <property type="component" value="Chromosome"/>
</dbReference>
<dbReference type="InterPro" id="IPR027417">
    <property type="entry name" value="P-loop_NTPase"/>
</dbReference>
<keyword evidence="2" id="KW-0813">Transport</keyword>
<evidence type="ECO:0000256" key="4">
    <source>
        <dbReference type="ARBA" id="ARBA00022840"/>
    </source>
</evidence>
<protein>
    <submittedName>
        <fullName evidence="7">Urea ABC transporter, ATP-binding protein</fullName>
    </submittedName>
</protein>
<dbReference type="STRING" id="693986.MOC_5483"/>
<evidence type="ECO:0000256" key="2">
    <source>
        <dbReference type="ARBA" id="ARBA00022448"/>
    </source>
</evidence>
<dbReference type="PANTHER" id="PTHR43820">
    <property type="entry name" value="HIGH-AFFINITY BRANCHED-CHAIN AMINO ACID TRANSPORT ATP-BINDING PROTEIN LIVF"/>
    <property type="match status" value="1"/>
</dbReference>
<dbReference type="Pfam" id="PF00005">
    <property type="entry name" value="ABC_tran"/>
    <property type="match status" value="1"/>
</dbReference>
<dbReference type="AlphaFoldDB" id="A0A089P5A2"/>
<organism evidence="7 8">
    <name type="scientific">Methylobacterium oryzae CBMB20</name>
    <dbReference type="NCBI Taxonomy" id="693986"/>
    <lineage>
        <taxon>Bacteria</taxon>
        <taxon>Pseudomonadati</taxon>
        <taxon>Pseudomonadota</taxon>
        <taxon>Alphaproteobacteria</taxon>
        <taxon>Hyphomicrobiales</taxon>
        <taxon>Methylobacteriaceae</taxon>
        <taxon>Methylobacterium</taxon>
    </lineage>
</organism>
<dbReference type="PROSITE" id="PS50893">
    <property type="entry name" value="ABC_TRANSPORTER_2"/>
    <property type="match status" value="1"/>
</dbReference>
<evidence type="ECO:0000313" key="8">
    <source>
        <dbReference type="Proteomes" id="UP000029492"/>
    </source>
</evidence>
<evidence type="ECO:0000313" key="7">
    <source>
        <dbReference type="EMBL" id="AIQ93238.1"/>
    </source>
</evidence>
<comment type="similarity">
    <text evidence="1">Belongs to the ABC transporter superfamily.</text>
</comment>
<evidence type="ECO:0000256" key="5">
    <source>
        <dbReference type="ARBA" id="ARBA00022970"/>
    </source>
</evidence>
<dbReference type="eggNOG" id="COG0410">
    <property type="taxonomic scope" value="Bacteria"/>
</dbReference>
<sequence>MTASASPPLLSVGGLHSGYGRIPILGGVTLAVRPGEFVGILGHNGMGKTTLLRTLMGYLPATAGEVRFEGADITRRSPTARARMGLGYVPQGREIFPALSVRENLRMGCLLSKRGEDETIADILATFPRLKAYLDRPGGALSGGEQQLLALARCLCGGPTILLLDEPTEGIQPSIIEEIIEILLRIGRERGIALLLVEQNLTCITGLSERILILQKGVITREVPPEVARDRSLIDEFVGMA</sequence>
<dbReference type="RefSeq" id="WP_043759981.1">
    <property type="nucleotide sequence ID" value="NZ_CP003811.1"/>
</dbReference>
<proteinExistence type="inferred from homology"/>
<dbReference type="GO" id="GO:0016887">
    <property type="term" value="F:ATP hydrolysis activity"/>
    <property type="evidence" value="ECO:0007669"/>
    <property type="project" value="InterPro"/>
</dbReference>
<reference evidence="7 8" key="1">
    <citation type="journal article" date="2014" name="PLoS ONE">
        <title>Genome Information of Methylobacterium oryzae, a Plant-Probiotic Methylotroph in the Phyllosphere.</title>
        <authorList>
            <person name="Kwak M.J."/>
            <person name="Jeong H."/>
            <person name="Madhaiyan M."/>
            <person name="Lee Y."/>
            <person name="Sa T.M."/>
            <person name="Oh T.K."/>
            <person name="Kim J.F."/>
        </authorList>
    </citation>
    <scope>NUCLEOTIDE SEQUENCE [LARGE SCALE GENOMIC DNA]</scope>
    <source>
        <strain evidence="7 8">CBMB20</strain>
    </source>
</reference>
<keyword evidence="5" id="KW-0029">Amino-acid transport</keyword>
<dbReference type="InterPro" id="IPR052156">
    <property type="entry name" value="BCAA_Transport_ATP-bd_LivF"/>
</dbReference>
<dbReference type="PANTHER" id="PTHR43820:SF4">
    <property type="entry name" value="HIGH-AFFINITY BRANCHED-CHAIN AMINO ACID TRANSPORT ATP-BINDING PROTEIN LIVF"/>
    <property type="match status" value="1"/>
</dbReference>
<dbReference type="InterPro" id="IPR003439">
    <property type="entry name" value="ABC_transporter-like_ATP-bd"/>
</dbReference>
<dbReference type="CDD" id="cd03224">
    <property type="entry name" value="ABC_TM1139_LivF_branched"/>
    <property type="match status" value="1"/>
</dbReference>
<feature type="domain" description="ABC transporter" evidence="6">
    <location>
        <begin position="10"/>
        <end position="241"/>
    </location>
</feature>
<keyword evidence="8" id="KW-1185">Reference proteome</keyword>
<dbReference type="PROSITE" id="PS00211">
    <property type="entry name" value="ABC_TRANSPORTER_1"/>
    <property type="match status" value="1"/>
</dbReference>